<feature type="region of interest" description="Disordered" evidence="1">
    <location>
        <begin position="187"/>
        <end position="216"/>
    </location>
</feature>
<gene>
    <name evidence="2" type="ORF">UFOVP23_37</name>
</gene>
<evidence type="ECO:0000256" key="1">
    <source>
        <dbReference type="SAM" id="MobiDB-lite"/>
    </source>
</evidence>
<accession>A0A6J5T7Z9</accession>
<proteinExistence type="predicted"/>
<name>A0A6J5T7Z9_9CAUD</name>
<protein>
    <submittedName>
        <fullName evidence="2">Uncharacterized protein</fullName>
    </submittedName>
</protein>
<evidence type="ECO:0000313" key="2">
    <source>
        <dbReference type="EMBL" id="CAB4240913.1"/>
    </source>
</evidence>
<sequence>MAYPLNIPYNELSIIQTALVLLGYPLIQSVDAGGPAAAAADNVFGPLLAADLSSPNWRFATKVQVLSQIAAVDPDFMYYHTEYQLPPDCLAVWSIFPPVPYEIFGQQLWTYGTGGPTPAPTNGQKLQIQYRSSMTPISMLPPAYIMYFCYLLAVTIAPGITDDPSLAQALEATMTKWRSQAMVVNTQGRPNQGLTNSTWINSRPSGSFYGTSRSST</sequence>
<reference evidence="2" key="1">
    <citation type="submission" date="2020-05" db="EMBL/GenBank/DDBJ databases">
        <authorList>
            <person name="Chiriac C."/>
            <person name="Salcher M."/>
            <person name="Ghai R."/>
            <person name="Kavagutti S V."/>
        </authorList>
    </citation>
    <scope>NUCLEOTIDE SEQUENCE</scope>
</reference>
<dbReference type="EMBL" id="LR797815">
    <property type="protein sequence ID" value="CAB4240913.1"/>
    <property type="molecule type" value="Genomic_DNA"/>
</dbReference>
<organism evidence="2">
    <name type="scientific">uncultured Caudovirales phage</name>
    <dbReference type="NCBI Taxonomy" id="2100421"/>
    <lineage>
        <taxon>Viruses</taxon>
        <taxon>Duplodnaviria</taxon>
        <taxon>Heunggongvirae</taxon>
        <taxon>Uroviricota</taxon>
        <taxon>Caudoviricetes</taxon>
        <taxon>Peduoviridae</taxon>
        <taxon>Maltschvirus</taxon>
        <taxon>Maltschvirus maltsch</taxon>
    </lineage>
</organism>